<name>A0A0L1KDJ0_9SPHN</name>
<dbReference type="AlphaFoldDB" id="A0A0L1KDJ0"/>
<organism evidence="1 2">
    <name type="scientific">Qipengyuania citrea LAMA 915</name>
    <dbReference type="NCBI Taxonomy" id="1306953"/>
    <lineage>
        <taxon>Bacteria</taxon>
        <taxon>Pseudomonadati</taxon>
        <taxon>Pseudomonadota</taxon>
        <taxon>Alphaproteobacteria</taxon>
        <taxon>Sphingomonadales</taxon>
        <taxon>Erythrobacteraceae</taxon>
        <taxon>Qipengyuania</taxon>
    </lineage>
</organism>
<comment type="caution">
    <text evidence="1">The sequence shown here is derived from an EMBL/GenBank/DDBJ whole genome shotgun (WGS) entry which is preliminary data.</text>
</comment>
<evidence type="ECO:0000313" key="2">
    <source>
        <dbReference type="Proteomes" id="UP000037446"/>
    </source>
</evidence>
<dbReference type="PATRIC" id="fig|1306953.7.peg.209"/>
<reference evidence="1" key="1">
    <citation type="submission" date="2015-02" db="EMBL/GenBank/DDBJ databases">
        <authorList>
            <person name="Chooi Y.-H."/>
        </authorList>
    </citation>
    <scope>NUCLEOTIDE SEQUENCE [LARGE SCALE GENOMIC DNA]</scope>
    <source>
        <strain evidence="1">LAMA 915</strain>
    </source>
</reference>
<dbReference type="Proteomes" id="UP000037446">
    <property type="component" value="Unassembled WGS sequence"/>
</dbReference>
<proteinExistence type="predicted"/>
<dbReference type="RefSeq" id="WP_082835677.1">
    <property type="nucleotide sequence ID" value="NZ_JYNE01000025.1"/>
</dbReference>
<accession>A0A0L1KDJ0</accession>
<evidence type="ECO:0000313" key="1">
    <source>
        <dbReference type="EMBL" id="KNH02003.1"/>
    </source>
</evidence>
<dbReference type="STRING" id="1306953.J121_207"/>
<gene>
    <name evidence="1" type="ORF">J121_207</name>
</gene>
<sequence length="157" mass="16046">MAGAHKTIAAPRHLFSDTKAAGASTAGMKAYLAAALIAPLTAACAIIPDTPRGNGDAASQGSAVAIGSPVWAGDAILTPLAIIEDTRCPADVQCFHGGELTVSTRIAATHWTQTAPLTLGDPYEVMGRTYVLATAAPLPTAGGDIPAGDYRFVFERQ</sequence>
<protein>
    <submittedName>
        <fullName evidence="1">Uncharacterized protein</fullName>
    </submittedName>
</protein>
<dbReference type="GeneID" id="93685350"/>
<dbReference type="EMBL" id="JYNE01000025">
    <property type="protein sequence ID" value="KNH02003.1"/>
    <property type="molecule type" value="Genomic_DNA"/>
</dbReference>